<sequence>MKTSNRLLAFTSLLGVSALGLTGCVLPFGGGDEPPAPPTETGTTETEPTETDTTETEPTETETDAPVDVDLGDTAWTGTIDGEDVELTFNADGTIDFDSWGELGELDSDKDTWEVTDGELTISLAYEDNEDKSLIQAEMSGPVAEDSLSLSGTLQGYPMTAELDRA</sequence>
<proteinExistence type="predicted"/>
<gene>
    <name evidence="3" type="ORF">CZ674_12350</name>
</gene>
<reference evidence="3 4" key="1">
    <citation type="submission" date="2017-02" db="EMBL/GenBank/DDBJ databases">
        <authorList>
            <person name="Peterson S.W."/>
        </authorList>
    </citation>
    <scope>NUCLEOTIDE SEQUENCE [LARGE SCALE GENOMIC DNA]</scope>
    <source>
        <strain evidence="3 4">LMG 22410</strain>
    </source>
</reference>
<dbReference type="PROSITE" id="PS51257">
    <property type="entry name" value="PROKAR_LIPOPROTEIN"/>
    <property type="match status" value="1"/>
</dbReference>
<evidence type="ECO:0000313" key="4">
    <source>
        <dbReference type="Proteomes" id="UP000195787"/>
    </source>
</evidence>
<dbReference type="Proteomes" id="UP000195787">
    <property type="component" value="Unassembled WGS sequence"/>
</dbReference>
<feature type="region of interest" description="Disordered" evidence="1">
    <location>
        <begin position="142"/>
        <end position="166"/>
    </location>
</feature>
<evidence type="ECO:0008006" key="5">
    <source>
        <dbReference type="Google" id="ProtNLM"/>
    </source>
</evidence>
<name>A0A1R4GJH4_9MICO</name>
<evidence type="ECO:0000256" key="2">
    <source>
        <dbReference type="SAM" id="SignalP"/>
    </source>
</evidence>
<feature type="region of interest" description="Disordered" evidence="1">
    <location>
        <begin position="29"/>
        <end position="73"/>
    </location>
</feature>
<evidence type="ECO:0000313" key="3">
    <source>
        <dbReference type="EMBL" id="SJM68092.1"/>
    </source>
</evidence>
<feature type="compositionally biased region" description="Acidic residues" evidence="1">
    <location>
        <begin position="47"/>
        <end position="71"/>
    </location>
</feature>
<feature type="signal peptide" evidence="2">
    <location>
        <begin position="1"/>
        <end position="18"/>
    </location>
</feature>
<organism evidence="3 4">
    <name type="scientific">Agrococcus casei LMG 22410</name>
    <dbReference type="NCBI Taxonomy" id="1255656"/>
    <lineage>
        <taxon>Bacteria</taxon>
        <taxon>Bacillati</taxon>
        <taxon>Actinomycetota</taxon>
        <taxon>Actinomycetes</taxon>
        <taxon>Micrococcales</taxon>
        <taxon>Microbacteriaceae</taxon>
        <taxon>Agrococcus</taxon>
    </lineage>
</organism>
<keyword evidence="4" id="KW-1185">Reference proteome</keyword>
<dbReference type="RefSeq" id="WP_086992846.1">
    <property type="nucleotide sequence ID" value="NZ_FUHU01000045.1"/>
</dbReference>
<protein>
    <recommendedName>
        <fullName evidence="5">Lipoprotein</fullName>
    </recommendedName>
</protein>
<evidence type="ECO:0000256" key="1">
    <source>
        <dbReference type="SAM" id="MobiDB-lite"/>
    </source>
</evidence>
<feature type="chain" id="PRO_5013181660" description="Lipoprotein" evidence="2">
    <location>
        <begin position="19"/>
        <end position="166"/>
    </location>
</feature>
<dbReference type="GeneID" id="303173997"/>
<accession>A0A1R4GJH4</accession>
<dbReference type="AlphaFoldDB" id="A0A1R4GJH4"/>
<keyword evidence="2" id="KW-0732">Signal</keyword>
<dbReference type="EMBL" id="FUHU01000045">
    <property type="protein sequence ID" value="SJM68092.1"/>
    <property type="molecule type" value="Genomic_DNA"/>
</dbReference>
<dbReference type="OrthoDB" id="5116433at2"/>